<reference evidence="1 2" key="1">
    <citation type="submission" date="2020-08" db="EMBL/GenBank/DDBJ databases">
        <title>Genomic Encyclopedia of Type Strains, Phase IV (KMG-IV): sequencing the most valuable type-strain genomes for metagenomic binning, comparative biology and taxonomic classification.</title>
        <authorList>
            <person name="Goeker M."/>
        </authorList>
    </citation>
    <scope>NUCLEOTIDE SEQUENCE [LARGE SCALE GENOMIC DNA]</scope>
    <source>
        <strain evidence="1 2">DSM 17328</strain>
    </source>
</reference>
<evidence type="ECO:0008006" key="3">
    <source>
        <dbReference type="Google" id="ProtNLM"/>
    </source>
</evidence>
<comment type="caution">
    <text evidence="1">The sequence shown here is derived from an EMBL/GenBank/DDBJ whole genome shotgun (WGS) entry which is preliminary data.</text>
</comment>
<organism evidence="1 2">
    <name type="scientific">Sphingosinicella soli</name>
    <dbReference type="NCBI Taxonomy" id="333708"/>
    <lineage>
        <taxon>Bacteria</taxon>
        <taxon>Pseudomonadati</taxon>
        <taxon>Pseudomonadota</taxon>
        <taxon>Alphaproteobacteria</taxon>
        <taxon>Sphingomonadales</taxon>
        <taxon>Sphingosinicellaceae</taxon>
        <taxon>Sphingosinicella</taxon>
    </lineage>
</organism>
<dbReference type="Pfam" id="PF11843">
    <property type="entry name" value="DUF3363"/>
    <property type="match status" value="1"/>
</dbReference>
<dbReference type="InterPro" id="IPR021795">
    <property type="entry name" value="DUF3363"/>
</dbReference>
<accession>A0A7W7B146</accession>
<evidence type="ECO:0000313" key="2">
    <source>
        <dbReference type="Proteomes" id="UP000566324"/>
    </source>
</evidence>
<dbReference type="AlphaFoldDB" id="A0A7W7B146"/>
<dbReference type="Proteomes" id="UP000566324">
    <property type="component" value="Unassembled WGS sequence"/>
</dbReference>
<name>A0A7W7B146_9SPHN</name>
<gene>
    <name evidence="1" type="ORF">GGQ98_000705</name>
</gene>
<proteinExistence type="predicted"/>
<dbReference type="EMBL" id="JACHNZ010000005">
    <property type="protein sequence ID" value="MBB4631098.1"/>
    <property type="molecule type" value="Genomic_DNA"/>
</dbReference>
<keyword evidence="2" id="KW-1185">Reference proteome</keyword>
<evidence type="ECO:0000313" key="1">
    <source>
        <dbReference type="EMBL" id="MBB4631098.1"/>
    </source>
</evidence>
<protein>
    <recommendedName>
        <fullName evidence="3">DUF3363 domain-containing protein</fullName>
    </recommendedName>
</protein>
<sequence length="52" mass="6164">MSGRFALIETEREFSLVPWRRSLERQIGKEIGGIVRDDGFSWRRGRTRGLER</sequence>